<name>A0A075JWV9_9GAMM</name>
<organism evidence="2 3">
    <name type="scientific">Dyella japonica A8</name>
    <dbReference type="NCBI Taxonomy" id="1217721"/>
    <lineage>
        <taxon>Bacteria</taxon>
        <taxon>Pseudomonadati</taxon>
        <taxon>Pseudomonadota</taxon>
        <taxon>Gammaproteobacteria</taxon>
        <taxon>Lysobacterales</taxon>
        <taxon>Rhodanobacteraceae</taxon>
        <taxon>Dyella</taxon>
    </lineage>
</organism>
<dbReference type="HOGENOM" id="CLU_1710379_0_0_6"/>
<keyword evidence="3" id="KW-1185">Reference proteome</keyword>
<dbReference type="EMBL" id="CP008884">
    <property type="protein sequence ID" value="AIF45967.1"/>
    <property type="molecule type" value="Genomic_DNA"/>
</dbReference>
<protein>
    <submittedName>
        <fullName evidence="2">Uncharacterized protein</fullName>
    </submittedName>
</protein>
<proteinExistence type="predicted"/>
<keyword evidence="1" id="KW-0472">Membrane</keyword>
<dbReference type="AlphaFoldDB" id="A0A075JWV9"/>
<keyword evidence="1" id="KW-1133">Transmembrane helix</keyword>
<dbReference type="Proteomes" id="UP000027987">
    <property type="component" value="Chromosome"/>
</dbReference>
<keyword evidence="1" id="KW-0812">Transmembrane</keyword>
<dbReference type="PATRIC" id="fig|1217721.7.peg.237"/>
<gene>
    <name evidence="2" type="ORF">HY57_01135</name>
</gene>
<evidence type="ECO:0000313" key="2">
    <source>
        <dbReference type="EMBL" id="AIF45967.1"/>
    </source>
</evidence>
<evidence type="ECO:0000313" key="3">
    <source>
        <dbReference type="Proteomes" id="UP000027987"/>
    </source>
</evidence>
<sequence length="153" mass="16958">MDEPSTYRWPRGTPLFCLIGLYALGFLLAAQASLTQLFIGKVFVAVYFLAATLFCLYLYSFRVILDATSLRAGAFFFKKIEFAEVVQATYLRGNDHGQIILRASNGTRIRIGETLEDFGACVRAINSGLPRHLAISRVERAEPTDVLSGSDLI</sequence>
<dbReference type="KEGG" id="dja:HY57_01135"/>
<feature type="transmembrane region" description="Helical" evidence="1">
    <location>
        <begin position="12"/>
        <end position="32"/>
    </location>
</feature>
<reference evidence="2 3" key="1">
    <citation type="submission" date="2014-07" db="EMBL/GenBank/DDBJ databases">
        <title>Complete Genome Sequence of Dyella japonica Strain A8 Isolated from Malaysian Tropical Soil.</title>
        <authorList>
            <person name="Hui R.K.H."/>
            <person name="Chen J.-W."/>
            <person name="Chan K.-G."/>
            <person name="Leung F.C.C."/>
        </authorList>
    </citation>
    <scope>NUCLEOTIDE SEQUENCE [LARGE SCALE GENOMIC DNA]</scope>
    <source>
        <strain evidence="2 3">A8</strain>
    </source>
</reference>
<accession>A0A075JWV9</accession>
<feature type="transmembrane region" description="Helical" evidence="1">
    <location>
        <begin position="38"/>
        <end position="59"/>
    </location>
</feature>
<evidence type="ECO:0000256" key="1">
    <source>
        <dbReference type="SAM" id="Phobius"/>
    </source>
</evidence>